<reference evidence="2 3" key="1">
    <citation type="submission" date="2015-11" db="EMBL/GenBank/DDBJ databases">
        <title>Genomic analysis of 38 Legionella species identifies large and diverse effector repertoires.</title>
        <authorList>
            <person name="Burstein D."/>
            <person name="Amaro F."/>
            <person name="Zusman T."/>
            <person name="Lifshitz Z."/>
            <person name="Cohen O."/>
            <person name="Gilbert J.A."/>
            <person name="Pupko T."/>
            <person name="Shuman H.A."/>
            <person name="Segal G."/>
        </authorList>
    </citation>
    <scope>NUCLEOTIDE SEQUENCE [LARGE SCALE GENOMIC DNA]</scope>
    <source>
        <strain evidence="2 3">ATCC 43878</strain>
    </source>
</reference>
<feature type="chain" id="PRO_5006911584" evidence="1">
    <location>
        <begin position="23"/>
        <end position="107"/>
    </location>
</feature>
<gene>
    <name evidence="2" type="ORF">Lbru_2762</name>
</gene>
<dbReference type="Proteomes" id="UP000054742">
    <property type="component" value="Unassembled WGS sequence"/>
</dbReference>
<dbReference type="STRING" id="29422.Lbru_2762"/>
<evidence type="ECO:0000256" key="1">
    <source>
        <dbReference type="SAM" id="SignalP"/>
    </source>
</evidence>
<comment type="caution">
    <text evidence="2">The sequence shown here is derived from an EMBL/GenBank/DDBJ whole genome shotgun (WGS) entry which is preliminary data.</text>
</comment>
<keyword evidence="3" id="KW-1185">Reference proteome</keyword>
<accession>A0A0W0S489</accession>
<name>A0A0W0S489_9GAMM</name>
<dbReference type="PATRIC" id="fig|29422.6.peg.2929"/>
<dbReference type="RefSeq" id="WP_058442739.1">
    <property type="nucleotide sequence ID" value="NZ_CAAAHU010000011.1"/>
</dbReference>
<dbReference type="EMBL" id="LNXV01000034">
    <property type="protein sequence ID" value="KTC77869.1"/>
    <property type="molecule type" value="Genomic_DNA"/>
</dbReference>
<sequence length="107" mass="12167">MLTLKHISIITLLFWPFQSALADSYMDSLATVMKQCYSKEKKINGSLAECISNTMDKYPNPKGYQLLLRAESETSDQMLLTVFNPQVRIKCLVTVGETLEIKICDQE</sequence>
<dbReference type="AlphaFoldDB" id="A0A0W0S489"/>
<proteinExistence type="predicted"/>
<evidence type="ECO:0000313" key="2">
    <source>
        <dbReference type="EMBL" id="KTC77869.1"/>
    </source>
</evidence>
<organism evidence="2 3">
    <name type="scientific">Legionella brunensis</name>
    <dbReference type="NCBI Taxonomy" id="29422"/>
    <lineage>
        <taxon>Bacteria</taxon>
        <taxon>Pseudomonadati</taxon>
        <taxon>Pseudomonadota</taxon>
        <taxon>Gammaproteobacteria</taxon>
        <taxon>Legionellales</taxon>
        <taxon>Legionellaceae</taxon>
        <taxon>Legionella</taxon>
    </lineage>
</organism>
<evidence type="ECO:0000313" key="3">
    <source>
        <dbReference type="Proteomes" id="UP000054742"/>
    </source>
</evidence>
<feature type="signal peptide" evidence="1">
    <location>
        <begin position="1"/>
        <end position="22"/>
    </location>
</feature>
<dbReference type="OrthoDB" id="5646065at2"/>
<keyword evidence="1" id="KW-0732">Signal</keyword>
<protein>
    <submittedName>
        <fullName evidence="2">Uncharacterized protein</fullName>
    </submittedName>
</protein>